<evidence type="ECO:0000256" key="2">
    <source>
        <dbReference type="ARBA" id="ARBA00022574"/>
    </source>
</evidence>
<dbReference type="InterPro" id="IPR036322">
    <property type="entry name" value="WD40_repeat_dom_sf"/>
</dbReference>
<dbReference type="EMBL" id="ADBJ01000010">
    <property type="protein sequence ID" value="EFA83811.1"/>
    <property type="molecule type" value="Genomic_DNA"/>
</dbReference>
<dbReference type="GO" id="GO:0000346">
    <property type="term" value="C:transcription export complex"/>
    <property type="evidence" value="ECO:0007669"/>
    <property type="project" value="TreeGrafter"/>
</dbReference>
<evidence type="ECO:0000313" key="6">
    <source>
        <dbReference type="Proteomes" id="UP000001396"/>
    </source>
</evidence>
<dbReference type="Proteomes" id="UP000001396">
    <property type="component" value="Unassembled WGS sequence"/>
</dbReference>
<sequence>MISYQQQQQQQQINEVLQNEIVITCTLFSKCGNYLIASNSYGYINVWYLNTKPLHRSTTTTTTSSSNKLNNINDSMSIDNNSRKNISLSTSSTSSNINSYCNENSCHYGFKAHNTAINCILFYNENQLLSSDDTEIKAWNWNDIKQSININIEEINNNNNNDNEFINYSFDNINTKAMFIIPSPQKEGVRGSLSERCEINGLDVDNNGRLYFGCGDSNAYCWDVVRGQMISTFVGHSDYVHQVKYNSFYNTLLSTSEDATVRIWDCNTNQCQNILSPSLKKSIKQSDVTKSGSGSGSGSVSGSGVQHANSNKIMSSSWTGPIDLDVTGNWLVVGGSSLTMWYLGKLNTMSAQLSNQPLASYHSVVFEKDRVMACGSEGVVNHYALDGKLLMRVPSTSDILYTLSCNPHSRNQIIVAAGTSTLINTYINQENIAFSYCFESIAIKIRMDVLLSVDLYFDQIQDV</sequence>
<dbReference type="Pfam" id="PF00400">
    <property type="entry name" value="WD40"/>
    <property type="match status" value="2"/>
</dbReference>
<comment type="similarity">
    <text evidence="1">Belongs to the WD repeat THOC6 family.</text>
</comment>
<dbReference type="SUPFAM" id="SSF50978">
    <property type="entry name" value="WD40 repeat-like"/>
    <property type="match status" value="1"/>
</dbReference>
<feature type="region of interest" description="Disordered" evidence="4">
    <location>
        <begin position="285"/>
        <end position="307"/>
    </location>
</feature>
<dbReference type="STRING" id="670386.D3B3B3"/>
<dbReference type="FunCoup" id="D3B3B3">
    <property type="interactions" value="151"/>
</dbReference>
<dbReference type="GO" id="GO:0006406">
    <property type="term" value="P:mRNA export from nucleus"/>
    <property type="evidence" value="ECO:0007669"/>
    <property type="project" value="TreeGrafter"/>
</dbReference>
<dbReference type="AlphaFoldDB" id="D3B3B3"/>
<dbReference type="SMART" id="SM00320">
    <property type="entry name" value="WD40"/>
    <property type="match status" value="4"/>
</dbReference>
<dbReference type="Gene3D" id="2.130.10.10">
    <property type="entry name" value="YVTN repeat-like/Quinoprotein amine dehydrogenase"/>
    <property type="match status" value="2"/>
</dbReference>
<accession>D3B3B3</accession>
<dbReference type="InterPro" id="IPR001680">
    <property type="entry name" value="WD40_rpt"/>
</dbReference>
<evidence type="ECO:0000256" key="4">
    <source>
        <dbReference type="SAM" id="MobiDB-lite"/>
    </source>
</evidence>
<reference evidence="5 6" key="1">
    <citation type="journal article" date="2011" name="Genome Res.">
        <title>Phylogeny-wide analysis of social amoeba genomes highlights ancient origins for complex intercellular communication.</title>
        <authorList>
            <person name="Heidel A.J."/>
            <person name="Lawal H.M."/>
            <person name="Felder M."/>
            <person name="Schilde C."/>
            <person name="Helps N.R."/>
            <person name="Tunggal B."/>
            <person name="Rivero F."/>
            <person name="John U."/>
            <person name="Schleicher M."/>
            <person name="Eichinger L."/>
            <person name="Platzer M."/>
            <person name="Noegel A.A."/>
            <person name="Schaap P."/>
            <person name="Gloeckner G."/>
        </authorList>
    </citation>
    <scope>NUCLEOTIDE SEQUENCE [LARGE SCALE GENOMIC DNA]</scope>
    <source>
        <strain evidence="6">ATCC 26659 / Pp 5 / PN500</strain>
    </source>
</reference>
<organism evidence="5 6">
    <name type="scientific">Heterostelium pallidum (strain ATCC 26659 / Pp 5 / PN500)</name>
    <name type="common">Cellular slime mold</name>
    <name type="synonym">Polysphondylium pallidum</name>
    <dbReference type="NCBI Taxonomy" id="670386"/>
    <lineage>
        <taxon>Eukaryota</taxon>
        <taxon>Amoebozoa</taxon>
        <taxon>Evosea</taxon>
        <taxon>Eumycetozoa</taxon>
        <taxon>Dictyostelia</taxon>
        <taxon>Acytosteliales</taxon>
        <taxon>Acytosteliaceae</taxon>
        <taxon>Heterostelium</taxon>
    </lineage>
</organism>
<dbReference type="InterPro" id="IPR042626">
    <property type="entry name" value="THOC6"/>
</dbReference>
<dbReference type="OMA" id="WCGPLDL"/>
<dbReference type="InParanoid" id="D3B3B3"/>
<dbReference type="PANTHER" id="PTHR44411">
    <property type="entry name" value="THO COMPLEX SUBUNIT 6 HOMOLOG"/>
    <property type="match status" value="1"/>
</dbReference>
<comment type="caution">
    <text evidence="5">The sequence shown here is derived from an EMBL/GenBank/DDBJ whole genome shotgun (WGS) entry which is preliminary data.</text>
</comment>
<keyword evidence="2 3" id="KW-0853">WD repeat</keyword>
<evidence type="ECO:0000256" key="1">
    <source>
        <dbReference type="ARBA" id="ARBA00009728"/>
    </source>
</evidence>
<dbReference type="InterPro" id="IPR015943">
    <property type="entry name" value="WD40/YVTN_repeat-like_dom_sf"/>
</dbReference>
<evidence type="ECO:0000256" key="3">
    <source>
        <dbReference type="PROSITE-ProRule" id="PRU00221"/>
    </source>
</evidence>
<proteinExistence type="inferred from homology"/>
<dbReference type="PROSITE" id="PS50294">
    <property type="entry name" value="WD_REPEATS_REGION"/>
    <property type="match status" value="1"/>
</dbReference>
<dbReference type="PROSITE" id="PS50082">
    <property type="entry name" value="WD_REPEATS_2"/>
    <property type="match status" value="1"/>
</dbReference>
<dbReference type="PANTHER" id="PTHR44411:SF1">
    <property type="entry name" value="THO COMPLEX SUBUNIT 6 HOMOLOG"/>
    <property type="match status" value="1"/>
</dbReference>
<feature type="repeat" description="WD" evidence="3">
    <location>
        <begin position="233"/>
        <end position="274"/>
    </location>
</feature>
<dbReference type="GeneID" id="31358402"/>
<dbReference type="RefSeq" id="XP_020435928.1">
    <property type="nucleotide sequence ID" value="XM_020573856.1"/>
</dbReference>
<name>D3B3B3_HETP5</name>
<dbReference type="GO" id="GO:0000347">
    <property type="term" value="C:THO complex"/>
    <property type="evidence" value="ECO:0007669"/>
    <property type="project" value="TreeGrafter"/>
</dbReference>
<evidence type="ECO:0000313" key="5">
    <source>
        <dbReference type="EMBL" id="EFA83811.1"/>
    </source>
</evidence>
<gene>
    <name evidence="5" type="primary">thoc6</name>
    <name evidence="5" type="ORF">PPL_02879</name>
</gene>
<protein>
    <submittedName>
        <fullName evidence="5">WD40 repeat-containing protein</fullName>
    </submittedName>
</protein>
<keyword evidence="6" id="KW-1185">Reference proteome</keyword>